<organism evidence="2 3">
    <name type="scientific">Ambispora leptoticha</name>
    <dbReference type="NCBI Taxonomy" id="144679"/>
    <lineage>
        <taxon>Eukaryota</taxon>
        <taxon>Fungi</taxon>
        <taxon>Fungi incertae sedis</taxon>
        <taxon>Mucoromycota</taxon>
        <taxon>Glomeromycotina</taxon>
        <taxon>Glomeromycetes</taxon>
        <taxon>Archaeosporales</taxon>
        <taxon>Ambisporaceae</taxon>
        <taxon>Ambispora</taxon>
    </lineage>
</organism>
<gene>
    <name evidence="2" type="ORF">ALEPTO_LOCUS1724</name>
</gene>
<accession>A0A9N8VWD6</accession>
<dbReference type="CDD" id="cd09917">
    <property type="entry name" value="F-box_SF"/>
    <property type="match status" value="1"/>
</dbReference>
<evidence type="ECO:0000313" key="2">
    <source>
        <dbReference type="EMBL" id="CAG8464864.1"/>
    </source>
</evidence>
<dbReference type="AlphaFoldDB" id="A0A9N8VWD6"/>
<proteinExistence type="predicted"/>
<dbReference type="EMBL" id="CAJVPS010000205">
    <property type="protein sequence ID" value="CAG8464864.1"/>
    <property type="molecule type" value="Genomic_DNA"/>
</dbReference>
<evidence type="ECO:0000259" key="1">
    <source>
        <dbReference type="PROSITE" id="PS50181"/>
    </source>
</evidence>
<dbReference type="Pfam" id="PF00646">
    <property type="entry name" value="F-box"/>
    <property type="match status" value="1"/>
</dbReference>
<dbReference type="PROSITE" id="PS50181">
    <property type="entry name" value="FBOX"/>
    <property type="match status" value="1"/>
</dbReference>
<dbReference type="Gene3D" id="1.20.1280.50">
    <property type="match status" value="1"/>
</dbReference>
<feature type="domain" description="F-box" evidence="1">
    <location>
        <begin position="2"/>
        <end position="52"/>
    </location>
</feature>
<reference evidence="2" key="1">
    <citation type="submission" date="2021-06" db="EMBL/GenBank/DDBJ databases">
        <authorList>
            <person name="Kallberg Y."/>
            <person name="Tangrot J."/>
            <person name="Rosling A."/>
        </authorList>
    </citation>
    <scope>NUCLEOTIDE SEQUENCE</scope>
    <source>
        <strain evidence="2">FL130A</strain>
    </source>
</reference>
<comment type="caution">
    <text evidence="2">The sequence shown here is derived from an EMBL/GenBank/DDBJ whole genome shotgun (WGS) entry which is preliminary data.</text>
</comment>
<evidence type="ECO:0000313" key="3">
    <source>
        <dbReference type="Proteomes" id="UP000789508"/>
    </source>
</evidence>
<dbReference type="InterPro" id="IPR036047">
    <property type="entry name" value="F-box-like_dom_sf"/>
</dbReference>
<keyword evidence="3" id="KW-1185">Reference proteome</keyword>
<sequence>MTCYIEQFPEEILIKIFEFVEDTDLPSLSRTNKKFNRLIKDAILQHHRLKQNTYRLESLLTLAQRRTREQLVIQNILRGVSLLGQLQQGRYINHTQLIGAYEAQSLLRRNFTRNRLSRGLAQRPELRVLLERNLVPQEAVCTLYQRRMLMSAKRFQGDYDSVMNEATSFSSHDNRVIRRQTKARFCLASSLVPKMKALKIALQRDKLSKKLKNRPSVDDMRRFGVMKTQYITKSSSVYPSLLSSQLLLLKSFKLDLLANSLTRRPSLSYLLDEVGILRSDATTASMICPGIKSKVQFFEQLNC</sequence>
<dbReference type="Proteomes" id="UP000789508">
    <property type="component" value="Unassembled WGS sequence"/>
</dbReference>
<protein>
    <submittedName>
        <fullName evidence="2">3191_t:CDS:1</fullName>
    </submittedName>
</protein>
<dbReference type="SMART" id="SM00256">
    <property type="entry name" value="FBOX"/>
    <property type="match status" value="1"/>
</dbReference>
<dbReference type="OrthoDB" id="3219396at2759"/>
<dbReference type="SUPFAM" id="SSF81383">
    <property type="entry name" value="F-box domain"/>
    <property type="match status" value="1"/>
</dbReference>
<name>A0A9N8VWD6_9GLOM</name>
<dbReference type="InterPro" id="IPR001810">
    <property type="entry name" value="F-box_dom"/>
</dbReference>